<evidence type="ECO:0000313" key="7">
    <source>
        <dbReference type="Proteomes" id="UP000019484"/>
    </source>
</evidence>
<dbReference type="InterPro" id="IPR020103">
    <property type="entry name" value="PsdUridine_synth_cat_dom_sf"/>
</dbReference>
<sequence>MDDPSSDTRPLKRVKLESAQVDGSADDRPSDMGPNQNGSEPKGKMTPLNLPGDDSSKELEVGITAFVDDARDKFQGILKKRYTDFLVNEILPDGRVLHLQNMNVKERADPAANGGGVESAGRDDQVQNEQARETPRAEVAENEAAPEVSAIEQPKLATSDGPSENKEGAQSLAVSNTDRAKLVDYFSEEAVEQLMGLYGSIVRTPAKKPRDHPTVRTPFTADRTVRSQIHQDIRRIFHNKIDSSTDKDGVLVLRAATSNDRSRGGPRPAGRARPGALSWMDRGGDYLHFTLYKENKDTLEAISFITKQLKTTNKTFQFAGTKDRRAVTVQRVSAYRVEAYRLAGLNRVLRYSAVGDYEYQKHGLELGDLSGNEFVVTLRDCVINSAAHTTTSDKLSAARTYLSHSMQQLRDKGFLNYYGLQRFGTFAIRTDVVGLKILQGDFKAACDAILEFSPVALEASEAPGSGALVGQDDKARAEGINVWRTTGRVNDSLDKIPRKFSAETALIRHLGRQPQDFLGALLSIQRNLRLMYVHAYQSLVWNLAVGERWRLFANNVVEGDLVLVREHKGKESRDEVVPTVDADGEVVIQPSVEDRAYDPDDVYDRARALTSEEAASGQYSIFDIVLPLPGFDVIYPANASGEWYKTFMAGEIGGGLDPNDMRRKQRDFSLSGGYRKMLARIGADYDFQLHEYTDDNKQFAETDMERIKAKHHEKEKPSGEQDAMAGDTNSTGNAEPKLAAVLKFQLGSSQYATMALRELSRGGIQAYKAEFMGGR</sequence>
<dbReference type="GO" id="GO:0008033">
    <property type="term" value="P:tRNA processing"/>
    <property type="evidence" value="ECO:0007669"/>
    <property type="project" value="UniProtKB-KW"/>
</dbReference>
<dbReference type="CDD" id="cd02576">
    <property type="entry name" value="PseudoU_synth_ScPUS7"/>
    <property type="match status" value="1"/>
</dbReference>
<feature type="compositionally biased region" description="Low complexity" evidence="4">
    <location>
        <begin position="265"/>
        <end position="275"/>
    </location>
</feature>
<name>W9YN32_9EURO</name>
<keyword evidence="2" id="KW-0819">tRNA processing</keyword>
<evidence type="ECO:0000313" key="6">
    <source>
        <dbReference type="EMBL" id="EXJ83674.1"/>
    </source>
</evidence>
<feature type="domain" description="TRUD" evidence="5">
    <location>
        <begin position="413"/>
        <end position="680"/>
    </location>
</feature>
<feature type="compositionally biased region" description="Basic and acidic residues" evidence="4">
    <location>
        <begin position="709"/>
        <end position="719"/>
    </location>
</feature>
<comment type="caution">
    <text evidence="6">The sequence shown here is derived from an EMBL/GenBank/DDBJ whole genome shotgun (WGS) entry which is preliminary data.</text>
</comment>
<dbReference type="InterPro" id="IPR042214">
    <property type="entry name" value="TruD_catalytic"/>
</dbReference>
<dbReference type="InterPro" id="IPR020119">
    <property type="entry name" value="PsdUridine_synth_TruD_CS"/>
</dbReference>
<dbReference type="GO" id="GO:0005634">
    <property type="term" value="C:nucleus"/>
    <property type="evidence" value="ECO:0007669"/>
    <property type="project" value="TreeGrafter"/>
</dbReference>
<dbReference type="RefSeq" id="XP_007726360.1">
    <property type="nucleotide sequence ID" value="XM_007728170.1"/>
</dbReference>
<evidence type="ECO:0000256" key="2">
    <source>
        <dbReference type="ARBA" id="ARBA00022694"/>
    </source>
</evidence>
<evidence type="ECO:0000256" key="1">
    <source>
        <dbReference type="ARBA" id="ARBA00007953"/>
    </source>
</evidence>
<dbReference type="eggNOG" id="KOG2339">
    <property type="taxonomic scope" value="Eukaryota"/>
</dbReference>
<dbReference type="GO" id="GO:0009982">
    <property type="term" value="F:pseudouridine synthase activity"/>
    <property type="evidence" value="ECO:0007669"/>
    <property type="project" value="InterPro"/>
</dbReference>
<keyword evidence="3" id="KW-0413">Isomerase</keyword>
<feature type="region of interest" description="Disordered" evidence="4">
    <location>
        <begin position="256"/>
        <end position="275"/>
    </location>
</feature>
<comment type="similarity">
    <text evidence="1">Belongs to the pseudouridine synthase TruD family.</text>
</comment>
<dbReference type="EMBL" id="AMWN01000006">
    <property type="protein sequence ID" value="EXJ83674.1"/>
    <property type="molecule type" value="Genomic_DNA"/>
</dbReference>
<dbReference type="AlphaFoldDB" id="W9YN32"/>
<accession>W9YN32</accession>
<organism evidence="6 7">
    <name type="scientific">Capronia coronata CBS 617.96</name>
    <dbReference type="NCBI Taxonomy" id="1182541"/>
    <lineage>
        <taxon>Eukaryota</taxon>
        <taxon>Fungi</taxon>
        <taxon>Dikarya</taxon>
        <taxon>Ascomycota</taxon>
        <taxon>Pezizomycotina</taxon>
        <taxon>Eurotiomycetes</taxon>
        <taxon>Chaetothyriomycetidae</taxon>
        <taxon>Chaetothyriales</taxon>
        <taxon>Herpotrichiellaceae</taxon>
        <taxon>Capronia</taxon>
    </lineage>
</organism>
<dbReference type="InterPro" id="IPR011760">
    <property type="entry name" value="PsdUridine_synth_TruD_insert"/>
</dbReference>
<dbReference type="InterPro" id="IPR001656">
    <property type="entry name" value="PsdUridine_synth_TruD"/>
</dbReference>
<feature type="region of interest" description="Disordered" evidence="4">
    <location>
        <begin position="1"/>
        <end position="56"/>
    </location>
</feature>
<dbReference type="PANTHER" id="PTHR13326:SF21">
    <property type="entry name" value="PSEUDOURIDYLATE SYNTHASE PUS7L"/>
    <property type="match status" value="1"/>
</dbReference>
<feature type="compositionally biased region" description="Basic and acidic residues" evidence="4">
    <location>
        <begin position="120"/>
        <end position="139"/>
    </location>
</feature>
<proteinExistence type="inferred from homology"/>
<dbReference type="Pfam" id="PF01142">
    <property type="entry name" value="TruD"/>
    <property type="match status" value="1"/>
</dbReference>
<protein>
    <recommendedName>
        <fullName evidence="5">TRUD domain-containing protein</fullName>
    </recommendedName>
</protein>
<dbReference type="PIRSF" id="PIRSF037016">
    <property type="entry name" value="Pseudouridin_synth_euk_prd"/>
    <property type="match status" value="1"/>
</dbReference>
<dbReference type="SUPFAM" id="SSF55120">
    <property type="entry name" value="Pseudouridine synthase"/>
    <property type="match status" value="1"/>
</dbReference>
<dbReference type="GO" id="GO:0003723">
    <property type="term" value="F:RNA binding"/>
    <property type="evidence" value="ECO:0007669"/>
    <property type="project" value="InterPro"/>
</dbReference>
<dbReference type="GeneID" id="19162159"/>
<evidence type="ECO:0000256" key="3">
    <source>
        <dbReference type="ARBA" id="ARBA00023235"/>
    </source>
</evidence>
<dbReference type="PROSITE" id="PS50984">
    <property type="entry name" value="TRUD"/>
    <property type="match status" value="1"/>
</dbReference>
<dbReference type="OrthoDB" id="447290at2759"/>
<dbReference type="HOGENOM" id="CLU_005281_0_0_1"/>
<dbReference type="STRING" id="1182541.W9YN32"/>
<feature type="region of interest" description="Disordered" evidence="4">
    <location>
        <begin position="108"/>
        <end position="173"/>
    </location>
</feature>
<evidence type="ECO:0000256" key="4">
    <source>
        <dbReference type="SAM" id="MobiDB-lite"/>
    </source>
</evidence>
<dbReference type="GO" id="GO:0001522">
    <property type="term" value="P:pseudouridine synthesis"/>
    <property type="evidence" value="ECO:0007669"/>
    <property type="project" value="InterPro"/>
</dbReference>
<dbReference type="NCBIfam" id="TIGR00094">
    <property type="entry name" value="tRNA_TruD_broad"/>
    <property type="match status" value="1"/>
</dbReference>
<keyword evidence="7" id="KW-1185">Reference proteome</keyword>
<gene>
    <name evidence="6" type="ORF">A1O1_07298</name>
</gene>
<dbReference type="Proteomes" id="UP000019484">
    <property type="component" value="Unassembled WGS sequence"/>
</dbReference>
<dbReference type="PANTHER" id="PTHR13326">
    <property type="entry name" value="TRNA PSEUDOURIDINE SYNTHASE D"/>
    <property type="match status" value="1"/>
</dbReference>
<dbReference type="Gene3D" id="3.30.2350.20">
    <property type="entry name" value="TruD, catalytic domain"/>
    <property type="match status" value="2"/>
</dbReference>
<feature type="region of interest" description="Disordered" evidence="4">
    <location>
        <begin position="709"/>
        <end position="732"/>
    </location>
</feature>
<reference evidence="6 7" key="1">
    <citation type="submission" date="2013-03" db="EMBL/GenBank/DDBJ databases">
        <title>The Genome Sequence of Capronia coronata CBS 617.96.</title>
        <authorList>
            <consortium name="The Broad Institute Genomics Platform"/>
            <person name="Cuomo C."/>
            <person name="de Hoog S."/>
            <person name="Gorbushina A."/>
            <person name="Walker B."/>
            <person name="Young S.K."/>
            <person name="Zeng Q."/>
            <person name="Gargeya S."/>
            <person name="Fitzgerald M."/>
            <person name="Haas B."/>
            <person name="Abouelleil A."/>
            <person name="Allen A.W."/>
            <person name="Alvarado L."/>
            <person name="Arachchi H.M."/>
            <person name="Berlin A.M."/>
            <person name="Chapman S.B."/>
            <person name="Gainer-Dewar J."/>
            <person name="Goldberg J."/>
            <person name="Griggs A."/>
            <person name="Gujja S."/>
            <person name="Hansen M."/>
            <person name="Howarth C."/>
            <person name="Imamovic A."/>
            <person name="Ireland A."/>
            <person name="Larimer J."/>
            <person name="McCowan C."/>
            <person name="Murphy C."/>
            <person name="Pearson M."/>
            <person name="Poon T.W."/>
            <person name="Priest M."/>
            <person name="Roberts A."/>
            <person name="Saif S."/>
            <person name="Shea T."/>
            <person name="Sisk P."/>
            <person name="Sykes S."/>
            <person name="Wortman J."/>
            <person name="Nusbaum C."/>
            <person name="Birren B."/>
        </authorList>
    </citation>
    <scope>NUCLEOTIDE SEQUENCE [LARGE SCALE GENOMIC DNA]</scope>
    <source>
        <strain evidence="6 7">CBS 617.96</strain>
    </source>
</reference>
<dbReference type="PROSITE" id="PS01268">
    <property type="entry name" value="UPF0024"/>
    <property type="match status" value="1"/>
</dbReference>
<evidence type="ECO:0000259" key="5">
    <source>
        <dbReference type="PROSITE" id="PS50984"/>
    </source>
</evidence>